<evidence type="ECO:0000313" key="2">
    <source>
        <dbReference type="EMBL" id="UYC79357.1"/>
    </source>
</evidence>
<accession>A0A9Q9T208</accession>
<dbReference type="RefSeq" id="WP_262137602.1">
    <property type="nucleotide sequence ID" value="NZ_CP106879.1"/>
</dbReference>
<dbReference type="KEGG" id="cpoi:OE229_09330"/>
<proteinExistence type="predicted"/>
<evidence type="ECO:0000259" key="1">
    <source>
        <dbReference type="Pfam" id="PF26348"/>
    </source>
</evidence>
<dbReference type="InterPro" id="IPR036987">
    <property type="entry name" value="SRA-YDG_sf"/>
</dbReference>
<dbReference type="Pfam" id="PF26348">
    <property type="entry name" value="SRA_ScoMcrA"/>
    <property type="match status" value="1"/>
</dbReference>
<dbReference type="SUPFAM" id="SSF88697">
    <property type="entry name" value="PUA domain-like"/>
    <property type="match status" value="1"/>
</dbReference>
<sequence>MVWDIPIGTSIGRRELHNRLGGGSWQDGITRVASTDEMLVFTNDGGGEHGYEVHEGLRSDEVFRYTGQGQSGDQKLTRNNKALADSEELGRSIRVFRGQGTVTYVGSFALADPPYTWERFPGTGSSPERDGLVFNLVAVDADTSLLPALIVEVGAASSRGPETPAPPATTAWQPLDFSEYQVRRVDEGESERSVSRREFELQTRFGEWLRARGEDVQVLRLTEEGVTIVPDLYVPTLNQVVEAKKSTARAYVRTAIGQALDYAAVARRRGLSVTPAVLLPSEPSSSMVELCTSVGITVWWPSSSGDFREIRP</sequence>
<dbReference type="InterPro" id="IPR015947">
    <property type="entry name" value="PUA-like_sf"/>
</dbReference>
<protein>
    <submittedName>
        <fullName evidence="2">YDG/SRA domain-containing protein</fullName>
    </submittedName>
</protein>
<gene>
    <name evidence="2" type="ORF">OE229_09330</name>
</gene>
<reference evidence="2" key="1">
    <citation type="submission" date="2022-09" db="EMBL/GenBank/DDBJ databases">
        <title>Taxonomy of Curtobacterium flaccumfaciens.</title>
        <authorList>
            <person name="Osdaghi E."/>
            <person name="Taghavi S.M."/>
            <person name="Hamidizade M."/>
            <person name="Abachi H."/>
            <person name="Fazliarab A."/>
            <person name="Baeyen S."/>
            <person name="Portier P."/>
            <person name="Van Vaerenbergh J."/>
            <person name="Jacques M.-A."/>
        </authorList>
    </citation>
    <scope>NUCLEOTIDE SEQUENCE</scope>
    <source>
        <strain evidence="2">AGQB46</strain>
    </source>
</reference>
<dbReference type="AlphaFoldDB" id="A0A9Q9T208"/>
<dbReference type="Gene3D" id="2.30.280.10">
    <property type="entry name" value="SRA-YDG"/>
    <property type="match status" value="1"/>
</dbReference>
<dbReference type="EMBL" id="CP106879">
    <property type="protein sequence ID" value="UYC79357.1"/>
    <property type="molecule type" value="Genomic_DNA"/>
</dbReference>
<dbReference type="InterPro" id="IPR058712">
    <property type="entry name" value="SRA_ScoMcrA"/>
</dbReference>
<evidence type="ECO:0000313" key="3">
    <source>
        <dbReference type="Proteomes" id="UP001062223"/>
    </source>
</evidence>
<feature type="domain" description="ScoMcrA-like SRA" evidence="1">
    <location>
        <begin position="11"/>
        <end position="142"/>
    </location>
</feature>
<dbReference type="Proteomes" id="UP001062223">
    <property type="component" value="Chromosome"/>
</dbReference>
<name>A0A9Q9T208_9MICO</name>
<organism evidence="2 3">
    <name type="scientific">Curtobacterium poinsettiae</name>
    <dbReference type="NCBI Taxonomy" id="159612"/>
    <lineage>
        <taxon>Bacteria</taxon>
        <taxon>Bacillati</taxon>
        <taxon>Actinomycetota</taxon>
        <taxon>Actinomycetes</taxon>
        <taxon>Micrococcales</taxon>
        <taxon>Microbacteriaceae</taxon>
        <taxon>Curtobacterium</taxon>
    </lineage>
</organism>